<proteinExistence type="predicted"/>
<dbReference type="SMART" id="SM00304">
    <property type="entry name" value="HAMP"/>
    <property type="match status" value="1"/>
</dbReference>
<evidence type="ECO:0000313" key="5">
    <source>
        <dbReference type="Proteomes" id="UP000000321"/>
    </source>
</evidence>
<dbReference type="InterPro" id="IPR029787">
    <property type="entry name" value="Nucleotide_cyclase"/>
</dbReference>
<dbReference type="PANTHER" id="PTHR44757">
    <property type="entry name" value="DIGUANYLATE CYCLASE DGCP"/>
    <property type="match status" value="1"/>
</dbReference>
<dbReference type="PROSITE" id="PS50885">
    <property type="entry name" value="HAMP"/>
    <property type="match status" value="1"/>
</dbReference>
<dbReference type="Gene3D" id="3.30.70.270">
    <property type="match status" value="1"/>
</dbReference>
<gene>
    <name evidence="4" type="ORF">SI859A1_01213</name>
</gene>
<dbReference type="Pfam" id="PF00672">
    <property type="entry name" value="HAMP"/>
    <property type="match status" value="1"/>
</dbReference>
<dbReference type="InterPro" id="IPR003660">
    <property type="entry name" value="HAMP_dom"/>
</dbReference>
<protein>
    <submittedName>
        <fullName evidence="4">Putative diguanylate cyclase</fullName>
    </submittedName>
</protein>
<dbReference type="NCBIfam" id="TIGR00254">
    <property type="entry name" value="GGDEF"/>
    <property type="match status" value="1"/>
</dbReference>
<dbReference type="InterPro" id="IPR035919">
    <property type="entry name" value="EAL_sf"/>
</dbReference>
<dbReference type="CDD" id="cd01949">
    <property type="entry name" value="GGDEF"/>
    <property type="match status" value="1"/>
</dbReference>
<comment type="caution">
    <text evidence="4">The sequence shown here is derived from an EMBL/GenBank/DDBJ whole genome shotgun (WGS) entry which is preliminary data.</text>
</comment>
<dbReference type="EMBL" id="AAPJ01000003">
    <property type="protein sequence ID" value="EAS49861.1"/>
    <property type="molecule type" value="Genomic_DNA"/>
</dbReference>
<dbReference type="GO" id="GO:0016020">
    <property type="term" value="C:membrane"/>
    <property type="evidence" value="ECO:0007669"/>
    <property type="project" value="InterPro"/>
</dbReference>
<feature type="domain" description="GGDEF" evidence="3">
    <location>
        <begin position="404"/>
        <end position="542"/>
    </location>
</feature>
<dbReference type="SUPFAM" id="SSF158472">
    <property type="entry name" value="HAMP domain-like"/>
    <property type="match status" value="1"/>
</dbReference>
<dbReference type="AlphaFoldDB" id="Q1YJA6"/>
<dbReference type="Pfam" id="PF00990">
    <property type="entry name" value="GGDEF"/>
    <property type="match status" value="1"/>
</dbReference>
<feature type="domain" description="EAL" evidence="1">
    <location>
        <begin position="551"/>
        <end position="800"/>
    </location>
</feature>
<evidence type="ECO:0000259" key="1">
    <source>
        <dbReference type="PROSITE" id="PS50883"/>
    </source>
</evidence>
<dbReference type="FunFam" id="3.20.20.450:FF:000001">
    <property type="entry name" value="Cyclic di-GMP phosphodiesterase yahA"/>
    <property type="match status" value="1"/>
</dbReference>
<name>Q1YJA6_AURMS</name>
<dbReference type="Proteomes" id="UP000000321">
    <property type="component" value="Unassembled WGS sequence"/>
</dbReference>
<organism evidence="4 5">
    <name type="scientific">Aurantimonas manganoxydans (strain ATCC BAA-1229 / DSM 21871 / SI85-9A1)</name>
    <dbReference type="NCBI Taxonomy" id="287752"/>
    <lineage>
        <taxon>Bacteria</taxon>
        <taxon>Pseudomonadati</taxon>
        <taxon>Pseudomonadota</taxon>
        <taxon>Alphaproteobacteria</taxon>
        <taxon>Hyphomicrobiales</taxon>
        <taxon>Aurantimonadaceae</taxon>
        <taxon>Aurantimonas</taxon>
    </lineage>
</organism>
<dbReference type="InterPro" id="IPR043128">
    <property type="entry name" value="Rev_trsase/Diguanyl_cyclase"/>
</dbReference>
<dbReference type="CDD" id="cd06225">
    <property type="entry name" value="HAMP"/>
    <property type="match status" value="1"/>
</dbReference>
<feature type="domain" description="HAMP" evidence="2">
    <location>
        <begin position="195"/>
        <end position="247"/>
    </location>
</feature>
<reference evidence="4 5" key="1">
    <citation type="journal article" date="2008" name="Appl. Environ. Microbiol.">
        <title>Genomic insights into Mn(II) oxidation by the marine alphaproteobacterium Aurantimonas sp. strain SI85-9A1.</title>
        <authorList>
            <person name="Dick G.J."/>
            <person name="Podell S."/>
            <person name="Johnson H.A."/>
            <person name="Rivera-Espinoza Y."/>
            <person name="Bernier-Latmani R."/>
            <person name="McCarthy J.K."/>
            <person name="Torpey J.W."/>
            <person name="Clement B.G."/>
            <person name="Gaasterland T."/>
            <person name="Tebo B.M."/>
        </authorList>
    </citation>
    <scope>NUCLEOTIDE SEQUENCE [LARGE SCALE GENOMIC DNA]</scope>
    <source>
        <strain evidence="4 5">SI85-9A1</strain>
    </source>
</reference>
<evidence type="ECO:0000259" key="3">
    <source>
        <dbReference type="PROSITE" id="PS50887"/>
    </source>
</evidence>
<dbReference type="Pfam" id="PF12860">
    <property type="entry name" value="PAS_7"/>
    <property type="match status" value="1"/>
</dbReference>
<accession>Q1YJA6</accession>
<evidence type="ECO:0000313" key="4">
    <source>
        <dbReference type="EMBL" id="EAS49861.1"/>
    </source>
</evidence>
<dbReference type="BioCyc" id="AURANTIMONAS:SI859A1_01213-MONOMER"/>
<dbReference type="InterPro" id="IPR000160">
    <property type="entry name" value="GGDEF_dom"/>
</dbReference>
<dbReference type="SUPFAM" id="SSF55073">
    <property type="entry name" value="Nucleotide cyclase"/>
    <property type="match status" value="1"/>
</dbReference>
<dbReference type="PANTHER" id="PTHR44757:SF2">
    <property type="entry name" value="BIOFILM ARCHITECTURE MAINTENANCE PROTEIN MBAA"/>
    <property type="match status" value="1"/>
</dbReference>
<dbReference type="OrthoDB" id="9814202at2"/>
<dbReference type="GO" id="GO:0007165">
    <property type="term" value="P:signal transduction"/>
    <property type="evidence" value="ECO:0007669"/>
    <property type="project" value="InterPro"/>
</dbReference>
<dbReference type="InterPro" id="IPR001633">
    <property type="entry name" value="EAL_dom"/>
</dbReference>
<evidence type="ECO:0000259" key="2">
    <source>
        <dbReference type="PROSITE" id="PS50885"/>
    </source>
</evidence>
<dbReference type="PROSITE" id="PS50887">
    <property type="entry name" value="GGDEF"/>
    <property type="match status" value="1"/>
</dbReference>
<dbReference type="RefSeq" id="WP_009209075.1">
    <property type="nucleotide sequence ID" value="NZ_BBWP01000032.1"/>
</dbReference>
<dbReference type="SUPFAM" id="SSF141868">
    <property type="entry name" value="EAL domain-like"/>
    <property type="match status" value="1"/>
</dbReference>
<dbReference type="SMART" id="SM00267">
    <property type="entry name" value="GGDEF"/>
    <property type="match status" value="1"/>
</dbReference>
<dbReference type="PROSITE" id="PS50883">
    <property type="entry name" value="EAL"/>
    <property type="match status" value="1"/>
</dbReference>
<dbReference type="Pfam" id="PF00563">
    <property type="entry name" value="EAL"/>
    <property type="match status" value="1"/>
</dbReference>
<dbReference type="SMART" id="SM00052">
    <property type="entry name" value="EAL"/>
    <property type="match status" value="1"/>
</dbReference>
<dbReference type="HOGENOM" id="CLU_000445_70_49_5"/>
<dbReference type="CDD" id="cd01948">
    <property type="entry name" value="EAL"/>
    <property type="match status" value="1"/>
</dbReference>
<dbReference type="Gene3D" id="3.20.20.450">
    <property type="entry name" value="EAL domain"/>
    <property type="match status" value="1"/>
</dbReference>
<dbReference type="Gene3D" id="6.10.340.10">
    <property type="match status" value="1"/>
</dbReference>
<dbReference type="InterPro" id="IPR052155">
    <property type="entry name" value="Biofilm_reg_signaling"/>
</dbReference>
<keyword evidence="5" id="KW-1185">Reference proteome</keyword>
<sequence length="834" mass="91042">MPIRLKLLVGCLCLTLVTLGLGVFTQNSQREAGNLATRIYDEALLSLSYLRSAQNSLLQIEMDDLQLRSGSRRTDGEAFLPAQTALSIALPDIMADLDVALERAMSSGGRRKIGEIRTGLQLLQQDFATLESDALRMRFSALDGEFDTAVEILAGDGYRFRREVGELIDASLRSAQAAMAAAVVLAVIISLVLARMIVPSLNRAVQVAESIARGRLDNDILPRGHDETAQLMRALSTMQRSIGEHIDRIRELMAEQADNYDSHIAIQNSRFEAALHNMTQGLCMFNGNERLVIFNRRFAEMFGGLQIGVSARQVLLDPEIQHLLAPGPDGSFTHELPDGRMIATSRQAIEGGGWLDTFEDVTDQYRAQAKLSHMALHDALTGLPNRVQFRDRLEVATRTAAGVANTSVLCLDLDGFKAVNDTLGHPTGDALLRAAAARLLSCVRQGDLVARVGGDEFSIIQLAGDPHLAAASLAQRIVDAFIEPFPIDGRPICVGVSVGIFVTAEMAEAGRAIDADSIIKNADVALYRAKSEGRGTFRFFEPDMDAGLEARRQLELDLRLAVENEEFALFYQPFVDVERQVVTGFEALLRWHHPQRGLVSPAEFIPVAEDCGLMASIGAWVLETACRQAAAWPSELAVSVNLSPVQFRDPGLADIVEAALARAGLASERLRVEVTESLLLQHSATVLATLERFRDQGIGISMDDFGTGYSSLGYLSRFPFDKIKIDQSFVRNLDDRENMAIIRAVIGLSRAMDLSVIAEGVETAAQRDILLREGCREMQGYFFSRPKPADELARMLLSIGCGTTEADVDMPREMAPSTPLLLADAAPRAEALIA</sequence>